<evidence type="ECO:0000256" key="1">
    <source>
        <dbReference type="ARBA" id="ARBA00023002"/>
    </source>
</evidence>
<gene>
    <name evidence="5" type="primary">uxuB</name>
    <name evidence="5" type="ORF">EVI01_17720</name>
</gene>
<evidence type="ECO:0000313" key="6">
    <source>
        <dbReference type="Proteomes" id="UP000321830"/>
    </source>
</evidence>
<dbReference type="InterPro" id="IPR013328">
    <property type="entry name" value="6PGD_dom2"/>
</dbReference>
<dbReference type="AlphaFoldDB" id="A0A511J363"/>
<feature type="domain" description="Mannitol dehydrogenase N-terminal" evidence="3">
    <location>
        <begin position="40"/>
        <end position="308"/>
    </location>
</feature>
<dbReference type="Proteomes" id="UP000321830">
    <property type="component" value="Unassembled WGS sequence"/>
</dbReference>
<evidence type="ECO:0000256" key="2">
    <source>
        <dbReference type="ARBA" id="ARBA00048615"/>
    </source>
</evidence>
<dbReference type="PANTHER" id="PTHR43362">
    <property type="entry name" value="MANNITOL DEHYDROGENASE DSF1-RELATED"/>
    <property type="match status" value="1"/>
</dbReference>
<dbReference type="Pfam" id="PF01232">
    <property type="entry name" value="Mannitol_dh"/>
    <property type="match status" value="1"/>
</dbReference>
<dbReference type="InterPro" id="IPR050988">
    <property type="entry name" value="Mannitol_DH/Oxidoreductase"/>
</dbReference>
<name>A0A511J363_9ENTE</name>
<dbReference type="Gene3D" id="1.10.1040.10">
    <property type="entry name" value="N-(1-d-carboxylethyl)-l-norvaline Dehydrogenase, domain 2"/>
    <property type="match status" value="1"/>
</dbReference>
<sequence>MVDFRNWQNNVTELKANKIELPQYDVDKLKHLGKKEPVWLHFGGGNLYRGFHGEIAQILANQGGLKAGVVVCETYDDQVVSKGYQSYHNDILQVVMHENGQLNQRILAATADSVYCQRENEEGFKKVVAYFENPSLQFVTLTITEKGYSLKNTDGTFLANVQQDIDHGPDQATHTIGIITALLHKRFLAGEWPIAMVSTDNFSQNGQRFLDSVYEIANAWVNNGFVETKFLDYLNNPNQVSFPWSMIDRITPNPSKAVQKRLEESGWSDLAIIHAEKQTNIAPFANTEVVHYLVIEDSFPNGRPALEKAGVILTDRSTVDKVDIMKVTTCLNPLHTALAVTGCLLGYTSIASEMKDADLVALVNEIGYREGLPVVENPGIIQPKAFIDEVIQQRLPNPNIPDTPQRIASDTSQKIAIRFGETIKKYQKDPEKNVQDLTFIPVAIAAWLRYLLAINDEGQRFTPSPDPLLSELQLTLEHVHLGEQNTEKIHQALMPILQNTTIFGSDLYQVGLAEKIEKIFQEMLVGPGAVRQTIHQYVTAS</sequence>
<evidence type="ECO:0000259" key="4">
    <source>
        <dbReference type="Pfam" id="PF08125"/>
    </source>
</evidence>
<evidence type="ECO:0000313" key="5">
    <source>
        <dbReference type="EMBL" id="GEL92435.1"/>
    </source>
</evidence>
<organism evidence="5 6">
    <name type="scientific">Enterococcus villorum</name>
    <dbReference type="NCBI Taxonomy" id="112904"/>
    <lineage>
        <taxon>Bacteria</taxon>
        <taxon>Bacillati</taxon>
        <taxon>Bacillota</taxon>
        <taxon>Bacilli</taxon>
        <taxon>Lactobacillales</taxon>
        <taxon>Enterococcaceae</taxon>
        <taxon>Enterococcus</taxon>
    </lineage>
</organism>
<dbReference type="RefSeq" id="WP_010752358.1">
    <property type="nucleotide sequence ID" value="NZ_BJWF01000023.1"/>
</dbReference>
<dbReference type="Gene3D" id="3.40.50.720">
    <property type="entry name" value="NAD(P)-binding Rossmann-like Domain"/>
    <property type="match status" value="1"/>
</dbReference>
<comment type="caution">
    <text evidence="5">The sequence shown here is derived from an EMBL/GenBank/DDBJ whole genome shotgun (WGS) entry which is preliminary data.</text>
</comment>
<reference evidence="5 6" key="1">
    <citation type="submission" date="2019-07" db="EMBL/GenBank/DDBJ databases">
        <title>Whole genome shotgun sequence of Enterococcus villorum NBRC 100699.</title>
        <authorList>
            <person name="Hosoyama A."/>
            <person name="Uohara A."/>
            <person name="Ohji S."/>
            <person name="Ichikawa N."/>
        </authorList>
    </citation>
    <scope>NUCLEOTIDE SEQUENCE [LARGE SCALE GENOMIC DNA]</scope>
    <source>
        <strain evidence="5 6">NBRC 100699</strain>
    </source>
</reference>
<dbReference type="SUPFAM" id="SSF48179">
    <property type="entry name" value="6-phosphogluconate dehydrogenase C-terminal domain-like"/>
    <property type="match status" value="1"/>
</dbReference>
<dbReference type="InterPro" id="IPR013131">
    <property type="entry name" value="Mannitol_DH_N"/>
</dbReference>
<dbReference type="SUPFAM" id="SSF51735">
    <property type="entry name" value="NAD(P)-binding Rossmann-fold domains"/>
    <property type="match status" value="1"/>
</dbReference>
<keyword evidence="1" id="KW-0560">Oxidoreductase</keyword>
<dbReference type="PANTHER" id="PTHR43362:SF1">
    <property type="entry name" value="MANNITOL DEHYDROGENASE 2-RELATED"/>
    <property type="match status" value="1"/>
</dbReference>
<comment type="catalytic activity">
    <reaction evidence="2">
        <text>D-mannitol 1-phosphate + NAD(+) = beta-D-fructose 6-phosphate + NADH + H(+)</text>
        <dbReference type="Rhea" id="RHEA:19661"/>
        <dbReference type="ChEBI" id="CHEBI:15378"/>
        <dbReference type="ChEBI" id="CHEBI:57540"/>
        <dbReference type="ChEBI" id="CHEBI:57634"/>
        <dbReference type="ChEBI" id="CHEBI:57945"/>
        <dbReference type="ChEBI" id="CHEBI:61381"/>
        <dbReference type="EC" id="1.1.1.17"/>
    </reaction>
</comment>
<dbReference type="InterPro" id="IPR036291">
    <property type="entry name" value="NAD(P)-bd_dom_sf"/>
</dbReference>
<accession>A0A511J363</accession>
<dbReference type="GO" id="GO:0008926">
    <property type="term" value="F:mannitol-1-phosphate 5-dehydrogenase activity"/>
    <property type="evidence" value="ECO:0007669"/>
    <property type="project" value="UniProtKB-EC"/>
</dbReference>
<protein>
    <submittedName>
        <fullName evidence="5">Mannitol dehydrogenase</fullName>
    </submittedName>
</protein>
<evidence type="ECO:0000259" key="3">
    <source>
        <dbReference type="Pfam" id="PF01232"/>
    </source>
</evidence>
<feature type="domain" description="Mannitol dehydrogenase C-terminal" evidence="4">
    <location>
        <begin position="323"/>
        <end position="523"/>
    </location>
</feature>
<proteinExistence type="predicted"/>
<dbReference type="InterPro" id="IPR013118">
    <property type="entry name" value="Mannitol_DH_C"/>
</dbReference>
<dbReference type="Pfam" id="PF08125">
    <property type="entry name" value="Mannitol_dh_C"/>
    <property type="match status" value="1"/>
</dbReference>
<dbReference type="EMBL" id="BJWF01000023">
    <property type="protein sequence ID" value="GEL92435.1"/>
    <property type="molecule type" value="Genomic_DNA"/>
</dbReference>
<dbReference type="InterPro" id="IPR008927">
    <property type="entry name" value="6-PGluconate_DH-like_C_sf"/>
</dbReference>